<reference evidence="3" key="1">
    <citation type="submission" date="2016-07" db="EMBL/GenBank/DDBJ databases">
        <authorList>
            <person name="Florea S."/>
            <person name="Webb J.S."/>
            <person name="Jaromczyk J."/>
            <person name="Schardl C.L."/>
        </authorList>
    </citation>
    <scope>NUCLEOTIDE SEQUENCE [LARGE SCALE GENOMIC DNA]</scope>
    <source>
        <strain evidence="3">1YdBTEX2</strain>
    </source>
</reference>
<name>A0A1D3JWJ7_PSEVE</name>
<evidence type="ECO:0000313" key="3">
    <source>
        <dbReference type="Proteomes" id="UP000245431"/>
    </source>
</evidence>
<dbReference type="Pfam" id="PF00085">
    <property type="entry name" value="Thioredoxin"/>
    <property type="match status" value="1"/>
</dbReference>
<evidence type="ECO:0000259" key="1">
    <source>
        <dbReference type="Pfam" id="PF00085"/>
    </source>
</evidence>
<feature type="domain" description="Thioredoxin" evidence="1">
    <location>
        <begin position="7"/>
        <end position="98"/>
    </location>
</feature>
<organism evidence="2 3">
    <name type="scientific">Pseudomonas veronii 1YdBTEX2</name>
    <dbReference type="NCBI Taxonomy" id="1295141"/>
    <lineage>
        <taxon>Bacteria</taxon>
        <taxon>Pseudomonadati</taxon>
        <taxon>Pseudomonadota</taxon>
        <taxon>Gammaproteobacteria</taxon>
        <taxon>Pseudomonadales</taxon>
        <taxon>Pseudomonadaceae</taxon>
        <taxon>Pseudomonas</taxon>
    </lineage>
</organism>
<accession>A0A1D3JWJ7</accession>
<proteinExistence type="predicted"/>
<sequence length="121" mass="13622">MNYVNAVVEDKAAFERELNTPQPVFIVFMSHDCTACSDAMPRFMRISERYKDQAKVLILDCVNTPRHPRVDRIPMLLIYRDQVLLDALPGLAEDALESAFEQYTQAYPVTPVAPPAPGKPA</sequence>
<dbReference type="InterPro" id="IPR013766">
    <property type="entry name" value="Thioredoxin_domain"/>
</dbReference>
<dbReference type="CDD" id="cd02947">
    <property type="entry name" value="TRX_family"/>
    <property type="match status" value="1"/>
</dbReference>
<dbReference type="SUPFAM" id="SSF52833">
    <property type="entry name" value="Thioredoxin-like"/>
    <property type="match status" value="1"/>
</dbReference>
<dbReference type="Gene3D" id="3.40.30.10">
    <property type="entry name" value="Glutaredoxin"/>
    <property type="match status" value="1"/>
</dbReference>
<dbReference type="EMBL" id="LT599583">
    <property type="protein sequence ID" value="SBW80476.1"/>
    <property type="molecule type" value="Genomic_DNA"/>
</dbReference>
<dbReference type="RefSeq" id="WP_017846654.1">
    <property type="nucleotide sequence ID" value="NZ_AOUH01000016.1"/>
</dbReference>
<evidence type="ECO:0000313" key="2">
    <source>
        <dbReference type="EMBL" id="SBW80476.1"/>
    </source>
</evidence>
<dbReference type="InterPro" id="IPR036249">
    <property type="entry name" value="Thioredoxin-like_sf"/>
</dbReference>
<dbReference type="Proteomes" id="UP000245431">
    <property type="component" value="Chromosome PVE_r1"/>
</dbReference>
<protein>
    <recommendedName>
        <fullName evidence="1">Thioredoxin domain-containing protein</fullName>
    </recommendedName>
</protein>
<dbReference type="AlphaFoldDB" id="A0A1D3JWJ7"/>
<gene>
    <name evidence="2" type="ORF">PVE_R1G2590</name>
</gene>